<dbReference type="InterPro" id="IPR018973">
    <property type="entry name" value="MZB"/>
</dbReference>
<dbReference type="CDD" id="cd17923">
    <property type="entry name" value="DEXHc_Hrq1-like"/>
    <property type="match status" value="1"/>
</dbReference>
<keyword evidence="5" id="KW-0347">Helicase</keyword>
<dbReference type="Pfam" id="PF09369">
    <property type="entry name" value="MZB"/>
    <property type="match status" value="1"/>
</dbReference>
<dbReference type="PROSITE" id="PS51192">
    <property type="entry name" value="HELICASE_ATP_BIND_1"/>
    <property type="match status" value="1"/>
</dbReference>
<feature type="domain" description="Helicase ATP-binding" evidence="3">
    <location>
        <begin position="104"/>
        <end position="318"/>
    </location>
</feature>
<dbReference type="PROSITE" id="PS51194">
    <property type="entry name" value="HELICASE_CTER"/>
    <property type="match status" value="1"/>
</dbReference>
<evidence type="ECO:0000313" key="6">
    <source>
        <dbReference type="Proteomes" id="UP001560267"/>
    </source>
</evidence>
<evidence type="ECO:0000256" key="1">
    <source>
        <dbReference type="ARBA" id="ARBA00022741"/>
    </source>
</evidence>
<sequence>MSDPLTLDPLAAGERIQDAFIRYLTSTYSSSDATLRAEFRRALTADPEFSLTKGPYVQATPPYAKGLSLAQLVEEQVLHQGFLRLPETVFPIHRSLYLHQEQAIRKLCAGRNLIISTGTGSGKTESFLFPILHHLLVEADNGSLPSAGVRALLLYPMNALANDQVKRLRELLTFFPEITFGRFIGETPEHEREGLDAFRNRFGHDPIPNELVSRDPMREQPPHILLTNYAMLEYLLLRPSDTSLFDGLTGNHWRFIVLDEVHVYDGAQGAEVAMLLRRLRDRVKQSRQGEIQFVGTSATLGSGEESYASLADYAHRLFDEVLDYVDDDPANQDIISPQFESASEFIASWTLDPTHIEALRDQVVRGASVDEIASLVVPYGAQRPSDHVDTETYLGDVMSSESSVGRLQSLLCNGSVSLDRLSADLFGEGAMAQKQLTALIDVCVRARRRPSGAPLVPARYHFLIRALEGSFVCVAKGHPQTKPRLLLARHRVCPGCTTAGVESQMFEYGTCRRCGAGYLVGTTSHAEDTDLNVFQPAWDFQSDLTYLSVGQELYAEDEDESAIVDDEDAAVDVDQRELCTSCGALAEGPNTACHCDPLRKIQVVVAHPTQKGKPLRRCIVCSGRSNAPIVNRSLTGQDAPVAVISTALYQALPPALNDLTEGKIGQGRKLLSFSDSRQDAAFFAPYLDRTYARAIERRIIWKVVQSLSAEEDPRFEDLVIPIRKLAENFRVLDADAGGKQNSDRVRSWLMREILAVDRRQSLDGVGLAEITVAVPSAVVVPKPLRELGFSDTESLDLARVLLDIVRTQAAVSMPESVDIADPLFSPRNVVTSIRLSDSGRGVLAWKPSRGTNRRLEYLTKLFKRRGVSADSKEVLSDIWTGWLAAPKSAWAKVLIAETEPRNGTVFRLNHERICFLASSSSHLPYRCSACRQLWWRSISAVCPTYQCGGTLEPVENLLDLDDHYRTLYTSLDPIGMRVEEHTAQLGSEYAGRLQEQFVEGDVNVLSCSTTFELGVDVGDVQAVLLHNVPPSPANYVQRAGRAGRRSGAAALVVTYAQRRNHDRHYFDHPLDLIDGHVATPIISLQNPQIARRHLHAIAFADFERDHVARGAAWHRTVESFFISLDHDGRAPVDNFVDWLRSRPEELLNTLLRTIPEDLSTSLGVQDWSWVDALTEESEVAQNHGWLKRAVGEVRQDFEDIEDQVKSVQLSIQEALQAGQHSKAEKVARYQSALLRERKTLADRRLINFLAQRVILPKYGFPVDVVSLDVWSQGDSNAVHVDLSRDLSLAITDFAPGSQLVADKALWESIGLRIPAGYALPDSVGVRCGDCGAFRTKRSGADASVCEVCASSSIGSQRGFVEPIFGFLGRRSGDKPGEARPPKTGFAKYYFSDYAGDPPEFRPVQLGQQIVEVRFSRQGEITVINPGPGEKGFMVCRSCGHTELAIASSAKKKANFSHERPRRSNQQCSSTLANRHLGHQFLTDVVEFRFPFSMTSSEAWSVTYALMAGLHAVGISQRDVSGVSRSTGLSPSSSIILFDAVPGGAGHAQRIAENITELAHAGLDVVRSCECGEDSSCYGCLRSYSNQQLHNVLVRGDAMHILESLLR</sequence>
<evidence type="ECO:0000256" key="2">
    <source>
        <dbReference type="ARBA" id="ARBA00022840"/>
    </source>
</evidence>
<evidence type="ECO:0000259" key="3">
    <source>
        <dbReference type="PROSITE" id="PS51192"/>
    </source>
</evidence>
<gene>
    <name evidence="5" type="ORF">AB6A68_11770</name>
</gene>
<proteinExistence type="predicted"/>
<dbReference type="Gene3D" id="3.40.50.300">
    <property type="entry name" value="P-loop containing nucleotide triphosphate hydrolases"/>
    <property type="match status" value="2"/>
</dbReference>
<dbReference type="GO" id="GO:0004386">
    <property type="term" value="F:helicase activity"/>
    <property type="evidence" value="ECO:0007669"/>
    <property type="project" value="UniProtKB-KW"/>
</dbReference>
<dbReference type="InterPro" id="IPR001650">
    <property type="entry name" value="Helicase_C-like"/>
</dbReference>
<name>A0ABV3Y4L0_9ACTN</name>
<dbReference type="Proteomes" id="UP001560267">
    <property type="component" value="Unassembled WGS sequence"/>
</dbReference>
<dbReference type="InterPro" id="IPR011545">
    <property type="entry name" value="DEAD/DEAH_box_helicase_dom"/>
</dbReference>
<keyword evidence="6" id="KW-1185">Reference proteome</keyword>
<feature type="domain" description="Helicase C-terminal" evidence="4">
    <location>
        <begin position="929"/>
        <end position="1088"/>
    </location>
</feature>
<dbReference type="Pfam" id="PF00270">
    <property type="entry name" value="DEAD"/>
    <property type="match status" value="1"/>
</dbReference>
<dbReference type="Pfam" id="PF00271">
    <property type="entry name" value="Helicase_C"/>
    <property type="match status" value="1"/>
</dbReference>
<dbReference type="SMART" id="SM00487">
    <property type="entry name" value="DEXDc"/>
    <property type="match status" value="1"/>
</dbReference>
<dbReference type="PANTHER" id="PTHR47957">
    <property type="entry name" value="ATP-DEPENDENT HELICASE HRQ1"/>
    <property type="match status" value="1"/>
</dbReference>
<dbReference type="InterPro" id="IPR027417">
    <property type="entry name" value="P-loop_NTPase"/>
</dbReference>
<comment type="caution">
    <text evidence="5">The sequence shown here is derived from an EMBL/GenBank/DDBJ whole genome shotgun (WGS) entry which is preliminary data.</text>
</comment>
<protein>
    <submittedName>
        <fullName evidence="5">DEAD/DEAH box helicase</fullName>
    </submittedName>
</protein>
<dbReference type="SUPFAM" id="SSF52540">
    <property type="entry name" value="P-loop containing nucleoside triphosphate hydrolases"/>
    <property type="match status" value="2"/>
</dbReference>
<accession>A0ABV3Y4L0</accession>
<keyword evidence="2" id="KW-0067">ATP-binding</keyword>
<dbReference type="PANTHER" id="PTHR47957:SF3">
    <property type="entry name" value="ATP-DEPENDENT HELICASE HRQ1"/>
    <property type="match status" value="1"/>
</dbReference>
<dbReference type="SMART" id="SM00490">
    <property type="entry name" value="HELICc"/>
    <property type="match status" value="1"/>
</dbReference>
<keyword evidence="1" id="KW-0547">Nucleotide-binding</keyword>
<keyword evidence="5" id="KW-0378">Hydrolase</keyword>
<dbReference type="InterPro" id="IPR014001">
    <property type="entry name" value="Helicase_ATP-bd"/>
</dbReference>
<reference evidence="5 6" key="1">
    <citation type="submission" date="2024-07" db="EMBL/GenBank/DDBJ databases">
        <title>Draft Genome Sequence of Ferrimicrobium acidiphilum Strain YE2023, Isolated from a Pulp of Bioleach Reactor.</title>
        <authorList>
            <person name="Elkina Y.A."/>
            <person name="Bulaeva A.G."/>
            <person name="Beletsky A.V."/>
            <person name="Mardanov A.V."/>
        </authorList>
    </citation>
    <scope>NUCLEOTIDE SEQUENCE [LARGE SCALE GENOMIC DNA]</scope>
    <source>
        <strain evidence="5 6">YE2023</strain>
    </source>
</reference>
<evidence type="ECO:0000259" key="4">
    <source>
        <dbReference type="PROSITE" id="PS51194"/>
    </source>
</evidence>
<dbReference type="EMBL" id="JBFSHR010000057">
    <property type="protein sequence ID" value="MEX6430503.1"/>
    <property type="molecule type" value="Genomic_DNA"/>
</dbReference>
<organism evidence="5 6">
    <name type="scientific">Ferrimicrobium acidiphilum</name>
    <dbReference type="NCBI Taxonomy" id="121039"/>
    <lineage>
        <taxon>Bacteria</taxon>
        <taxon>Bacillati</taxon>
        <taxon>Actinomycetota</taxon>
        <taxon>Acidimicrobiia</taxon>
        <taxon>Acidimicrobiales</taxon>
        <taxon>Acidimicrobiaceae</taxon>
        <taxon>Ferrimicrobium</taxon>
    </lineage>
</organism>
<evidence type="ECO:0000313" key="5">
    <source>
        <dbReference type="EMBL" id="MEX6430503.1"/>
    </source>
</evidence>